<dbReference type="UniPathway" id="UPA00219"/>
<keyword evidence="31" id="KW-1185">Reference proteome</keyword>
<keyword evidence="25" id="KW-1133">Transmembrane helix</keyword>
<dbReference type="EMBL" id="QEKQ01000004">
    <property type="protein sequence ID" value="PVY77045.1"/>
    <property type="molecule type" value="Genomic_DNA"/>
</dbReference>
<evidence type="ECO:0000256" key="18">
    <source>
        <dbReference type="ARBA" id="ARBA00023316"/>
    </source>
</evidence>
<evidence type="ECO:0000256" key="17">
    <source>
        <dbReference type="ARBA" id="ARBA00023268"/>
    </source>
</evidence>
<keyword evidence="7" id="KW-1003">Cell membrane</keyword>
<dbReference type="InterPro" id="IPR050396">
    <property type="entry name" value="Glycosyltr_51/Transpeptidase"/>
</dbReference>
<sequence length="766" mass="85189">MRRMKKARSSKKSPSHPWRRLIWQLVIVALIILAGWVVYLDAVVTSKFEGRRWEVPSRVFARPLEIYDGAPISVDSLRYELDRLGYEPVRLPSEPGSYSRSGGRFTIYTRAFRFPDGEQPARQISLTINGDRVQAFQVRKGPTTRVMRLEPVQVGGIYPSHGEDRVLVSLDEAPALFREALLSTEDEDFFDHWGIAPLSILRALWANIQAGHVVQGGSTLTQQLVKNFYLTRDQTLVRKANEAIMALLLEAHYEKNDILETYLNEVYLGQAGSRAIHGFGLGSQFYFGESFRRLDLHEVALLVAVIKGPSYFDPRRHPERARERRNLVIRLMEQAGHISRERADQAQARSLDVVDRPSFTGAEYPAYLDLVQRHLSRDYRQEDLQSEGLRIFTTLNPAIQRSAENAVAERLARLNDRSEKTLESAVVVTSRDSGEVVALVGGRESQYDGFNRAVDARRPIGSLMKPFVFLSALSRPEDYTLVTPLKDRPFALVFDNGREWKPENYSGEAHGEVPLHRALSHSYNLASVRLGLGVGVPAVRNTLDKLGLARDIPTYPSMLLGAASLSPVEVASLYQGIATGGFNTPLRTIREVTTAGGESLSRYGLEVKQVVDPAAVHLVQYAMQEVMQEGTGKSAYRYLPRELGLAGKTGTTNDGRDSWFAGFSGDLLAVSWVGRDDNGPTPLTGATGALPVWADLMSRIPQNSFSPVVPAEVNYHWVDSDKAALTEEGCGEGRYMPFIAGSEPTDRVACSGSLGGQIRNWLRSVF</sequence>
<dbReference type="NCBIfam" id="TIGR02071">
    <property type="entry name" value="PBP_1b"/>
    <property type="match status" value="1"/>
</dbReference>
<evidence type="ECO:0000256" key="11">
    <source>
        <dbReference type="ARBA" id="ARBA00022679"/>
    </source>
</evidence>
<evidence type="ECO:0000256" key="2">
    <source>
        <dbReference type="ARBA" id="ARBA00004236"/>
    </source>
</evidence>
<comment type="catalytic activity">
    <reaction evidence="21">
        <text>[GlcNAc-(1-&gt;4)-Mur2Ac(oyl-L-Ala-gamma-D-Glu-L-Lys-D-Ala-D-Ala)](n)-di-trans,octa-cis-undecaprenyl diphosphate + beta-D-GlcNAc-(1-&gt;4)-Mur2Ac(oyl-L-Ala-gamma-D-Glu-L-Lys-D-Ala-D-Ala)-di-trans,octa-cis-undecaprenyl diphosphate = [GlcNAc-(1-&gt;4)-Mur2Ac(oyl-L-Ala-gamma-D-Glu-L-Lys-D-Ala-D-Ala)](n+1)-di-trans,octa-cis-undecaprenyl diphosphate + di-trans,octa-cis-undecaprenyl diphosphate + H(+)</text>
        <dbReference type="Rhea" id="RHEA:23708"/>
        <dbReference type="Rhea" id="RHEA-COMP:9602"/>
        <dbReference type="Rhea" id="RHEA-COMP:9603"/>
        <dbReference type="ChEBI" id="CHEBI:15378"/>
        <dbReference type="ChEBI" id="CHEBI:58405"/>
        <dbReference type="ChEBI" id="CHEBI:60033"/>
        <dbReference type="ChEBI" id="CHEBI:78435"/>
        <dbReference type="EC" id="2.4.99.28"/>
    </reaction>
</comment>
<dbReference type="InterPro" id="IPR023346">
    <property type="entry name" value="Lysozyme-like_dom_sf"/>
</dbReference>
<evidence type="ECO:0000256" key="5">
    <source>
        <dbReference type="ARBA" id="ARBA00007739"/>
    </source>
</evidence>
<dbReference type="GO" id="GO:0009252">
    <property type="term" value="P:peptidoglycan biosynthetic process"/>
    <property type="evidence" value="ECO:0007669"/>
    <property type="project" value="UniProtKB-UniRule"/>
</dbReference>
<evidence type="ECO:0000256" key="3">
    <source>
        <dbReference type="ARBA" id="ARBA00004752"/>
    </source>
</evidence>
<protein>
    <recommendedName>
        <fullName evidence="6 22">Penicillin-binding protein 1B</fullName>
        <shortName evidence="23">PBP-1b</shortName>
        <shortName evidence="23">PBP1b</shortName>
    </recommendedName>
    <alternativeName>
        <fullName evidence="19 23">Murein polymerase</fullName>
    </alternativeName>
</protein>
<dbReference type="Gene3D" id="3.30.2060.10">
    <property type="entry name" value="Penicillin-binding protein 1b domain"/>
    <property type="match status" value="1"/>
</dbReference>
<evidence type="ECO:0000259" key="27">
    <source>
        <dbReference type="Pfam" id="PF00912"/>
    </source>
</evidence>
<comment type="similarity">
    <text evidence="5 23">In the N-terminal section; belongs to the glycosyltransferase 51 family.</text>
</comment>
<dbReference type="InterPro" id="IPR011813">
    <property type="entry name" value="PBP_1b"/>
</dbReference>
<dbReference type="GO" id="GO:0009274">
    <property type="term" value="C:peptidoglycan-based cell wall"/>
    <property type="evidence" value="ECO:0007669"/>
    <property type="project" value="UniProtKB-UniRule"/>
</dbReference>
<dbReference type="InterPro" id="IPR001460">
    <property type="entry name" value="PCN-bd_Tpept"/>
</dbReference>
<dbReference type="Pfam" id="PF00912">
    <property type="entry name" value="Transgly"/>
    <property type="match status" value="1"/>
</dbReference>
<dbReference type="InterPro" id="IPR012338">
    <property type="entry name" value="Beta-lactam/transpept-like"/>
</dbReference>
<dbReference type="GO" id="GO:0008955">
    <property type="term" value="F:peptidoglycan glycosyltransferase activity"/>
    <property type="evidence" value="ECO:0007669"/>
    <property type="project" value="UniProtKB-UniRule"/>
</dbReference>
<comment type="similarity">
    <text evidence="4 23">In the C-terminal section; belongs to the transpeptidase family.</text>
</comment>
<keyword evidence="15 25" id="KW-0472">Membrane</keyword>
<keyword evidence="16" id="KW-0046">Antibiotic resistance</keyword>
<dbReference type="Gene3D" id="1.10.3810.10">
    <property type="entry name" value="Biosynthetic peptidoglycan transglycosylase-like"/>
    <property type="match status" value="1"/>
</dbReference>
<evidence type="ECO:0000256" key="7">
    <source>
        <dbReference type="ARBA" id="ARBA00022475"/>
    </source>
</evidence>
<evidence type="ECO:0000256" key="9">
    <source>
        <dbReference type="ARBA" id="ARBA00022670"/>
    </source>
</evidence>
<keyword evidence="17" id="KW-0511">Multifunctional enzyme</keyword>
<comment type="pathway">
    <text evidence="3 23">Cell wall biogenesis; peptidoglycan biosynthesis.</text>
</comment>
<evidence type="ECO:0000313" key="29">
    <source>
        <dbReference type="EMBL" id="PAV27508.1"/>
    </source>
</evidence>
<dbReference type="GO" id="GO:0046677">
    <property type="term" value="P:response to antibiotic"/>
    <property type="evidence" value="ECO:0007669"/>
    <property type="project" value="UniProtKB-UniRule"/>
</dbReference>
<dbReference type="OrthoDB" id="9766909at2"/>
<evidence type="ECO:0000256" key="8">
    <source>
        <dbReference type="ARBA" id="ARBA00022645"/>
    </source>
</evidence>
<dbReference type="InterPro" id="IPR028166">
    <property type="entry name" value="UB2H"/>
</dbReference>
<comment type="catalytic activity">
    <reaction evidence="20">
        <text>Preferential cleavage: (Ac)2-L-Lys-D-Ala-|-D-Ala. Also transpeptidation of peptidyl-alanyl moieties that are N-acyl substituents of D-alanine.</text>
        <dbReference type="EC" id="3.4.16.4"/>
    </reaction>
</comment>
<dbReference type="PANTHER" id="PTHR32282:SF11">
    <property type="entry name" value="PENICILLIN-BINDING PROTEIN 1B"/>
    <property type="match status" value="1"/>
</dbReference>
<proteinExistence type="inferred from homology"/>
<keyword evidence="9" id="KW-0645">Protease</keyword>
<feature type="transmembrane region" description="Helical" evidence="25">
    <location>
        <begin position="21"/>
        <end position="39"/>
    </location>
</feature>
<feature type="domain" description="Penicillin-binding protein transpeptidase" evidence="26">
    <location>
        <begin position="425"/>
        <end position="663"/>
    </location>
</feature>
<keyword evidence="11 23" id="KW-0808">Transferase</keyword>
<evidence type="ECO:0000256" key="19">
    <source>
        <dbReference type="ARBA" id="ARBA00032454"/>
    </source>
</evidence>
<evidence type="ECO:0000259" key="28">
    <source>
        <dbReference type="Pfam" id="PF14814"/>
    </source>
</evidence>
<evidence type="ECO:0000259" key="26">
    <source>
        <dbReference type="Pfam" id="PF00905"/>
    </source>
</evidence>
<dbReference type="GO" id="GO:0006508">
    <property type="term" value="P:proteolysis"/>
    <property type="evidence" value="ECO:0007669"/>
    <property type="project" value="UniProtKB-KW"/>
</dbReference>
<dbReference type="SUPFAM" id="SSF56601">
    <property type="entry name" value="beta-lactamase/transpeptidase-like"/>
    <property type="match status" value="1"/>
</dbReference>
<keyword evidence="18 23" id="KW-0961">Cell wall biogenesis/degradation</keyword>
<evidence type="ECO:0000313" key="30">
    <source>
        <dbReference type="EMBL" id="PVY77045.1"/>
    </source>
</evidence>
<keyword evidence="25" id="KW-0812">Transmembrane</keyword>
<evidence type="ECO:0000256" key="25">
    <source>
        <dbReference type="SAM" id="Phobius"/>
    </source>
</evidence>
<dbReference type="PANTHER" id="PTHR32282">
    <property type="entry name" value="BINDING PROTEIN TRANSPEPTIDASE, PUTATIVE-RELATED"/>
    <property type="match status" value="1"/>
</dbReference>
<evidence type="ECO:0000256" key="6">
    <source>
        <dbReference type="ARBA" id="ARBA00018637"/>
    </source>
</evidence>
<keyword evidence="8" id="KW-0121">Carboxypeptidase</keyword>
<evidence type="ECO:0000256" key="21">
    <source>
        <dbReference type="ARBA" id="ARBA00049902"/>
    </source>
</evidence>
<accession>A0A2A2I7Z3</accession>
<feature type="domain" description="Bifunctional transglycosylase second" evidence="28">
    <location>
        <begin position="66"/>
        <end position="149"/>
    </location>
</feature>
<comment type="caution">
    <text evidence="29">The sequence shown here is derived from an EMBL/GenBank/DDBJ whole genome shotgun (WGS) entry which is preliminary data.</text>
</comment>
<keyword evidence="10 23" id="KW-0328">Glycosyltransferase</keyword>
<dbReference type="RefSeq" id="WP_095609441.1">
    <property type="nucleotide sequence ID" value="NZ_NMPM01000002.1"/>
</dbReference>
<dbReference type="InterPro" id="IPR001264">
    <property type="entry name" value="Glyco_trans_51"/>
</dbReference>
<evidence type="ECO:0000256" key="10">
    <source>
        <dbReference type="ARBA" id="ARBA00022676"/>
    </source>
</evidence>
<evidence type="ECO:0000256" key="23">
    <source>
        <dbReference type="PIRNR" id="PIRNR002799"/>
    </source>
</evidence>
<comment type="subcellular location">
    <subcellularLocation>
        <location evidence="2">Cell membrane</location>
    </subcellularLocation>
</comment>
<evidence type="ECO:0000256" key="24">
    <source>
        <dbReference type="PIRSR" id="PIRSR002799-1"/>
    </source>
</evidence>
<dbReference type="Proteomes" id="UP000245887">
    <property type="component" value="Unassembled WGS sequence"/>
</dbReference>
<evidence type="ECO:0000256" key="12">
    <source>
        <dbReference type="ARBA" id="ARBA00022801"/>
    </source>
</evidence>
<dbReference type="PIRSF" id="PIRSF002799">
    <property type="entry name" value="PBP_1b"/>
    <property type="match status" value="1"/>
</dbReference>
<gene>
    <name evidence="29" type="primary">mrcB</name>
    <name evidence="30" type="ORF">C8D92_104279</name>
    <name evidence="29" type="ORF">CF392_00110</name>
</gene>
<keyword evidence="13 23" id="KW-0133">Cell shape</keyword>
<evidence type="ECO:0000313" key="32">
    <source>
        <dbReference type="Proteomes" id="UP000245887"/>
    </source>
</evidence>
<keyword evidence="12" id="KW-0378">Hydrolase</keyword>
<dbReference type="Proteomes" id="UP000218332">
    <property type="component" value="Unassembled WGS sequence"/>
</dbReference>
<reference evidence="29 31" key="1">
    <citation type="submission" date="2017-07" db="EMBL/GenBank/DDBJ databases">
        <title>Tamlnaduibacter salinus (Mi-7) genome sequencing.</title>
        <authorList>
            <person name="Verma A."/>
            <person name="Krishnamurthi S."/>
        </authorList>
    </citation>
    <scope>NUCLEOTIDE SEQUENCE [LARGE SCALE GENOMIC DNA]</scope>
    <source>
        <strain evidence="29 31">Mi-7</strain>
    </source>
</reference>
<dbReference type="Gene3D" id="3.40.710.10">
    <property type="entry name" value="DD-peptidase/beta-lactamase superfamily"/>
    <property type="match status" value="1"/>
</dbReference>
<evidence type="ECO:0000256" key="22">
    <source>
        <dbReference type="NCBIfam" id="TIGR02071"/>
    </source>
</evidence>
<feature type="active site" description="Proton donor; for transglycosylase activity" evidence="24">
    <location>
        <position position="185"/>
    </location>
</feature>
<dbReference type="SUPFAM" id="SSF53955">
    <property type="entry name" value="Lysozyme-like"/>
    <property type="match status" value="1"/>
</dbReference>
<dbReference type="GO" id="GO:0005886">
    <property type="term" value="C:plasma membrane"/>
    <property type="evidence" value="ECO:0007669"/>
    <property type="project" value="UniProtKB-SubCell"/>
</dbReference>
<comment type="function">
    <text evidence="1 23">Cell wall formation. Synthesis of cross-linked peptidoglycan from the lipid intermediates. The enzyme has a penicillin-insensitive transglycosylase N-terminal domain (formation of linear glycan strands) and a penicillin-sensitive transpeptidase C-terminal domain (cross-linking of the peptide subunits).</text>
</comment>
<dbReference type="Pfam" id="PF00905">
    <property type="entry name" value="Transpeptidase"/>
    <property type="match status" value="1"/>
</dbReference>
<dbReference type="Pfam" id="PF14814">
    <property type="entry name" value="UB2H"/>
    <property type="match status" value="1"/>
</dbReference>
<keyword evidence="14 23" id="KW-0573">Peptidoglycan synthesis</keyword>
<evidence type="ECO:0000313" key="31">
    <source>
        <dbReference type="Proteomes" id="UP000218332"/>
    </source>
</evidence>
<feature type="active site" description="Acyl-ester intermediate; for transpeptidase activity" evidence="24">
    <location>
        <position position="462"/>
    </location>
</feature>
<evidence type="ECO:0000256" key="15">
    <source>
        <dbReference type="ARBA" id="ARBA00023136"/>
    </source>
</evidence>
<dbReference type="EMBL" id="NMPM01000002">
    <property type="protein sequence ID" value="PAV27508.1"/>
    <property type="molecule type" value="Genomic_DNA"/>
</dbReference>
<dbReference type="InterPro" id="IPR036950">
    <property type="entry name" value="PBP_transglycosylase"/>
</dbReference>
<evidence type="ECO:0000256" key="1">
    <source>
        <dbReference type="ARBA" id="ARBA00002624"/>
    </source>
</evidence>
<evidence type="ECO:0000256" key="14">
    <source>
        <dbReference type="ARBA" id="ARBA00022984"/>
    </source>
</evidence>
<reference evidence="30 32" key="2">
    <citation type="submission" date="2018-04" db="EMBL/GenBank/DDBJ databases">
        <title>Genomic Encyclopedia of Type Strains, Phase IV (KMG-IV): sequencing the most valuable type-strain genomes for metagenomic binning, comparative biology and taxonomic classification.</title>
        <authorList>
            <person name="Goeker M."/>
        </authorList>
    </citation>
    <scope>NUCLEOTIDE SEQUENCE [LARGE SCALE GENOMIC DNA]</scope>
    <source>
        <strain evidence="30 32">DSM 28688</strain>
    </source>
</reference>
<evidence type="ECO:0000256" key="13">
    <source>
        <dbReference type="ARBA" id="ARBA00022960"/>
    </source>
</evidence>
<dbReference type="AlphaFoldDB" id="A0A2A2I7Z3"/>
<evidence type="ECO:0000256" key="4">
    <source>
        <dbReference type="ARBA" id="ARBA00007090"/>
    </source>
</evidence>
<dbReference type="GO" id="GO:0071555">
    <property type="term" value="P:cell wall organization"/>
    <property type="evidence" value="ECO:0007669"/>
    <property type="project" value="UniProtKB-UniRule"/>
</dbReference>
<dbReference type="GO" id="GO:0008658">
    <property type="term" value="F:penicillin binding"/>
    <property type="evidence" value="ECO:0007669"/>
    <property type="project" value="UniProtKB-UniRule"/>
</dbReference>
<dbReference type="GO" id="GO:0009002">
    <property type="term" value="F:serine-type D-Ala-D-Ala carboxypeptidase activity"/>
    <property type="evidence" value="ECO:0007669"/>
    <property type="project" value="UniProtKB-EC"/>
</dbReference>
<dbReference type="GO" id="GO:0030288">
    <property type="term" value="C:outer membrane-bounded periplasmic space"/>
    <property type="evidence" value="ECO:0007669"/>
    <property type="project" value="TreeGrafter"/>
</dbReference>
<organism evidence="29 31">
    <name type="scientific">Tamilnaduibacter salinus</name>
    <dbReference type="NCBI Taxonomy" id="1484056"/>
    <lineage>
        <taxon>Bacteria</taxon>
        <taxon>Pseudomonadati</taxon>
        <taxon>Pseudomonadota</taxon>
        <taxon>Gammaproteobacteria</taxon>
        <taxon>Pseudomonadales</taxon>
        <taxon>Marinobacteraceae</taxon>
        <taxon>Tamilnaduibacter</taxon>
    </lineage>
</organism>
<feature type="domain" description="Glycosyl transferase family 51" evidence="27">
    <location>
        <begin position="161"/>
        <end position="332"/>
    </location>
</feature>
<name>A0A2A2I7Z3_9GAMM</name>
<evidence type="ECO:0000256" key="16">
    <source>
        <dbReference type="ARBA" id="ARBA00023251"/>
    </source>
</evidence>
<dbReference type="GO" id="GO:0008360">
    <property type="term" value="P:regulation of cell shape"/>
    <property type="evidence" value="ECO:0007669"/>
    <property type="project" value="UniProtKB-UniRule"/>
</dbReference>
<evidence type="ECO:0000256" key="20">
    <source>
        <dbReference type="ARBA" id="ARBA00034000"/>
    </source>
</evidence>